<keyword evidence="2" id="KW-1185">Reference proteome</keyword>
<dbReference type="EMBL" id="BAABKY010000001">
    <property type="protein sequence ID" value="GAA5069721.1"/>
    <property type="molecule type" value="Genomic_DNA"/>
</dbReference>
<dbReference type="Proteomes" id="UP001501083">
    <property type="component" value="Unassembled WGS sequence"/>
</dbReference>
<name>A0ABP9L5X0_9GAMM</name>
<organism evidence="1 2">
    <name type="scientific">Lysobacter panacisoli</name>
    <dbReference type="NCBI Taxonomy" id="1255263"/>
    <lineage>
        <taxon>Bacteria</taxon>
        <taxon>Pseudomonadati</taxon>
        <taxon>Pseudomonadota</taxon>
        <taxon>Gammaproteobacteria</taxon>
        <taxon>Lysobacterales</taxon>
        <taxon>Lysobacteraceae</taxon>
        <taxon>Lysobacter</taxon>
    </lineage>
</organism>
<accession>A0ABP9L5X0</accession>
<comment type="caution">
    <text evidence="1">The sequence shown here is derived from an EMBL/GenBank/DDBJ whole genome shotgun (WGS) entry which is preliminary data.</text>
</comment>
<evidence type="ECO:0000313" key="1">
    <source>
        <dbReference type="EMBL" id="GAA5069721.1"/>
    </source>
</evidence>
<reference evidence="2" key="1">
    <citation type="journal article" date="2019" name="Int. J. Syst. Evol. Microbiol.">
        <title>The Global Catalogue of Microorganisms (GCM) 10K type strain sequencing project: providing services to taxonomists for standard genome sequencing and annotation.</title>
        <authorList>
            <consortium name="The Broad Institute Genomics Platform"/>
            <consortium name="The Broad Institute Genome Sequencing Center for Infectious Disease"/>
            <person name="Wu L."/>
            <person name="Ma J."/>
        </authorList>
    </citation>
    <scope>NUCLEOTIDE SEQUENCE [LARGE SCALE GENOMIC DNA]</scope>
    <source>
        <strain evidence="2">JCM 19212</strain>
    </source>
</reference>
<protein>
    <submittedName>
        <fullName evidence="1">Uncharacterized protein</fullName>
    </submittedName>
</protein>
<proteinExistence type="predicted"/>
<evidence type="ECO:0000313" key="2">
    <source>
        <dbReference type="Proteomes" id="UP001501083"/>
    </source>
</evidence>
<sequence length="150" mass="16353">MAAAQAAASPEEMFCGEAMALFLPEPEGTPAPNIELTNFQYMSPDDRCGRNIQHDELMKLHARIKPVAATAFGDSQASFGVMVRYTLTPDKPATFDMQVRDAPDSETPRLTRFYNDSAALHDFHSSSGTVYVVFHYTVSPSAAATPPHEG</sequence>
<gene>
    <name evidence="1" type="ORF">GCM10025759_06860</name>
</gene>